<evidence type="ECO:0000313" key="9">
    <source>
        <dbReference type="EMBL" id="GIZ45963.1"/>
    </source>
</evidence>
<dbReference type="GO" id="GO:0020037">
    <property type="term" value="F:heme binding"/>
    <property type="evidence" value="ECO:0007669"/>
    <property type="project" value="InterPro"/>
</dbReference>
<dbReference type="GO" id="GO:0016705">
    <property type="term" value="F:oxidoreductase activity, acting on paired donors, with incorporation or reduction of molecular oxygen"/>
    <property type="evidence" value="ECO:0007669"/>
    <property type="project" value="InterPro"/>
</dbReference>
<keyword evidence="10" id="KW-1185">Reference proteome</keyword>
<keyword evidence="5 6" id="KW-0408">Iron</keyword>
<evidence type="ECO:0000256" key="5">
    <source>
        <dbReference type="ARBA" id="ARBA00023004"/>
    </source>
</evidence>
<dbReference type="InterPro" id="IPR017972">
    <property type="entry name" value="Cyt_P450_CS"/>
</dbReference>
<dbReference type="InterPro" id="IPR036396">
    <property type="entry name" value="Cyt_P450_sf"/>
</dbReference>
<gene>
    <name evidence="9" type="ORF">CKM354_000910800</name>
</gene>
<dbReference type="InterPro" id="IPR001128">
    <property type="entry name" value="Cyt_P450"/>
</dbReference>
<comment type="cofactor">
    <cofactor evidence="1 6">
        <name>heme</name>
        <dbReference type="ChEBI" id="CHEBI:30413"/>
    </cofactor>
</comment>
<dbReference type="AlphaFoldDB" id="A0A9P3FFW5"/>
<organism evidence="9 10">
    <name type="scientific">Cercospora kikuchii</name>
    <dbReference type="NCBI Taxonomy" id="84275"/>
    <lineage>
        <taxon>Eukaryota</taxon>
        <taxon>Fungi</taxon>
        <taxon>Dikarya</taxon>
        <taxon>Ascomycota</taxon>
        <taxon>Pezizomycotina</taxon>
        <taxon>Dothideomycetes</taxon>
        <taxon>Dothideomycetidae</taxon>
        <taxon>Mycosphaerellales</taxon>
        <taxon>Mycosphaerellaceae</taxon>
        <taxon>Cercospora</taxon>
    </lineage>
</organism>
<dbReference type="InterPro" id="IPR002403">
    <property type="entry name" value="Cyt_P450_E_grp-IV"/>
</dbReference>
<evidence type="ECO:0000313" key="10">
    <source>
        <dbReference type="Proteomes" id="UP000825890"/>
    </source>
</evidence>
<feature type="chain" id="PRO_5040513323" description="Cytochrome P450 monooxygenase" evidence="8">
    <location>
        <begin position="16"/>
        <end position="487"/>
    </location>
</feature>
<evidence type="ECO:0000256" key="1">
    <source>
        <dbReference type="ARBA" id="ARBA00001971"/>
    </source>
</evidence>
<keyword evidence="4 7" id="KW-0560">Oxidoreductase</keyword>
<dbReference type="OrthoDB" id="3945418at2759"/>
<dbReference type="PANTHER" id="PTHR24305:SF235">
    <property type="entry name" value="CYTOCHROME P450 MONOOXYGENASE APDB-RELATED"/>
    <property type="match status" value="1"/>
</dbReference>
<evidence type="ECO:0000256" key="7">
    <source>
        <dbReference type="RuleBase" id="RU000461"/>
    </source>
</evidence>
<evidence type="ECO:0008006" key="11">
    <source>
        <dbReference type="Google" id="ProtNLM"/>
    </source>
</evidence>
<evidence type="ECO:0000256" key="3">
    <source>
        <dbReference type="ARBA" id="ARBA00022723"/>
    </source>
</evidence>
<dbReference type="EMBL" id="BOLY01000006">
    <property type="protein sequence ID" value="GIZ45963.1"/>
    <property type="molecule type" value="Genomic_DNA"/>
</dbReference>
<dbReference type="SUPFAM" id="SSF48264">
    <property type="entry name" value="Cytochrome P450"/>
    <property type="match status" value="1"/>
</dbReference>
<dbReference type="Proteomes" id="UP000825890">
    <property type="component" value="Unassembled WGS sequence"/>
</dbReference>
<protein>
    <recommendedName>
        <fullName evidence="11">Cytochrome P450 monooxygenase</fullName>
    </recommendedName>
</protein>
<dbReference type="PRINTS" id="PR00385">
    <property type="entry name" value="P450"/>
</dbReference>
<comment type="caution">
    <text evidence="9">The sequence shown here is derived from an EMBL/GenBank/DDBJ whole genome shotgun (WGS) entry which is preliminary data.</text>
</comment>
<dbReference type="GO" id="GO:0044550">
    <property type="term" value="P:secondary metabolite biosynthetic process"/>
    <property type="evidence" value="ECO:0007669"/>
    <property type="project" value="UniProtKB-ARBA"/>
</dbReference>
<comment type="similarity">
    <text evidence="2 7">Belongs to the cytochrome P450 family.</text>
</comment>
<dbReference type="GO" id="GO:0004497">
    <property type="term" value="F:monooxygenase activity"/>
    <property type="evidence" value="ECO:0007669"/>
    <property type="project" value="UniProtKB-KW"/>
</dbReference>
<reference evidence="9 10" key="1">
    <citation type="submission" date="2021-01" db="EMBL/GenBank/DDBJ databases">
        <title>Cercospora kikuchii MAFF 305040 whole genome shotgun sequence.</title>
        <authorList>
            <person name="Kashiwa T."/>
            <person name="Suzuki T."/>
        </authorList>
    </citation>
    <scope>NUCLEOTIDE SEQUENCE [LARGE SCALE GENOMIC DNA]</scope>
    <source>
        <strain evidence="9 10">MAFF 305040</strain>
    </source>
</reference>
<dbReference type="PANTHER" id="PTHR24305">
    <property type="entry name" value="CYTOCHROME P450"/>
    <property type="match status" value="1"/>
</dbReference>
<dbReference type="RefSeq" id="XP_044660450.1">
    <property type="nucleotide sequence ID" value="XM_044804515.1"/>
</dbReference>
<sequence length="487" mass="55407">MLFIIIIALLSCILLDNLVRHGSSRARKSVPGPWIASTTSLWIRWQRWNGRLSLEADKLLTRYGPIVRIAPDIVLVNDLEVVEKMFTRKDLDTSPPAIRALRVGGHEWTVTHPQFEIARQRRHPTMISSTTNHLKTRHQLFSDNIDAMVQDLDRSKGARSEDIVRHLRICLLKNSLPLMGGPDIELHSESFPHVVGEYNFLVVWRLCLPEWTFSWLKHSPFPHASFRVNSSDALFHLGVEICEQAGKRRAANASDNAPNVYSMFLDPEAKYPCQTWTKDEISAEMAGQILAATETTTSALAYIYYELAKNHDLLEDLYEELLAVDEDQDLSSLKLLDACIREGLRFRPPVALTGSRLVPSGGLDVLGYHLKEGTVVTTQSLSLSRQRPDLFPDYDCYNPKRWLQENRNAERRRLLAPFGVGARRCPGANMAIYQMRLILHKTIRAFRVEVAPETTPEKMAPFEANGYRSRHDRCDLIFVPRASVMDG</sequence>
<dbReference type="PRINTS" id="PR00465">
    <property type="entry name" value="EP450IV"/>
</dbReference>
<dbReference type="GeneID" id="68294683"/>
<evidence type="ECO:0000256" key="2">
    <source>
        <dbReference type="ARBA" id="ARBA00010617"/>
    </source>
</evidence>
<proteinExistence type="inferred from homology"/>
<dbReference type="Pfam" id="PF00067">
    <property type="entry name" value="p450"/>
    <property type="match status" value="1"/>
</dbReference>
<dbReference type="Gene3D" id="1.10.630.10">
    <property type="entry name" value="Cytochrome P450"/>
    <property type="match status" value="1"/>
</dbReference>
<evidence type="ECO:0000256" key="4">
    <source>
        <dbReference type="ARBA" id="ARBA00023002"/>
    </source>
</evidence>
<feature type="binding site" description="axial binding residue" evidence="6">
    <location>
        <position position="425"/>
    </location>
    <ligand>
        <name>heme</name>
        <dbReference type="ChEBI" id="CHEBI:30413"/>
    </ligand>
    <ligandPart>
        <name>Fe</name>
        <dbReference type="ChEBI" id="CHEBI:18248"/>
    </ligandPart>
</feature>
<feature type="signal peptide" evidence="8">
    <location>
        <begin position="1"/>
        <end position="15"/>
    </location>
</feature>
<keyword evidence="7" id="KW-0503">Monooxygenase</keyword>
<keyword evidence="8" id="KW-0732">Signal</keyword>
<dbReference type="InterPro" id="IPR050121">
    <property type="entry name" value="Cytochrome_P450_monoxygenase"/>
</dbReference>
<evidence type="ECO:0000256" key="6">
    <source>
        <dbReference type="PIRSR" id="PIRSR602403-1"/>
    </source>
</evidence>
<name>A0A9P3FFW5_9PEZI</name>
<dbReference type="GO" id="GO:0005506">
    <property type="term" value="F:iron ion binding"/>
    <property type="evidence" value="ECO:0007669"/>
    <property type="project" value="InterPro"/>
</dbReference>
<dbReference type="PROSITE" id="PS00086">
    <property type="entry name" value="CYTOCHROME_P450"/>
    <property type="match status" value="1"/>
</dbReference>
<keyword evidence="3 6" id="KW-0479">Metal-binding</keyword>
<keyword evidence="6 7" id="KW-0349">Heme</keyword>
<accession>A0A9P3FFW5</accession>
<evidence type="ECO:0000256" key="8">
    <source>
        <dbReference type="SAM" id="SignalP"/>
    </source>
</evidence>